<dbReference type="PANTHER" id="PTHR46585:SF1">
    <property type="entry name" value="CHROMO DOMAIN-CONTAINING PROTEIN"/>
    <property type="match status" value="1"/>
</dbReference>
<feature type="region of interest" description="Disordered" evidence="2">
    <location>
        <begin position="296"/>
        <end position="327"/>
    </location>
</feature>
<dbReference type="Pfam" id="PF00665">
    <property type="entry name" value="rve"/>
    <property type="match status" value="1"/>
</dbReference>
<evidence type="ECO:0000256" key="2">
    <source>
        <dbReference type="SAM" id="MobiDB-lite"/>
    </source>
</evidence>
<dbReference type="PROSITE" id="PS50994">
    <property type="entry name" value="INTEGRASE"/>
    <property type="match status" value="1"/>
</dbReference>
<reference evidence="4" key="1">
    <citation type="journal article" date="2021" name="Proc. Natl. Acad. Sci. U.S.A.">
        <title>A Catalog of Tens of Thousands of Viruses from Human Metagenomes Reveals Hidden Associations with Chronic Diseases.</title>
        <authorList>
            <person name="Tisza M.J."/>
            <person name="Buck C.B."/>
        </authorList>
    </citation>
    <scope>NUCLEOTIDE SEQUENCE</scope>
    <source>
        <strain evidence="4">CtWXX4</strain>
    </source>
</reference>
<sequence>MNNEEKELRSRMKKRGSFRVYMNHFTRNIYYIDLIDFSSKQNKWIQQQIRESNTVNFNKNKGYKYILVCIDGYSRYLMTRLLKSKDARAVCNAMQDIIKHYGAPKHINCDQGTEFVNSFFKKNILEKYGIKMYHMHSDNKSVFAERVIRTIKEYIIGPFNRSKGIWYEYIDAAVNKHNNHVNKDTGYTPNDIWKKNIVYYEKNEPNNLSEKDTTPQYNIGDFVRIVKKPNLLQKSSLTYKWSETLYEVTDIDTSFMPIMYSVKNTETGEQATRKYYYWELLKSKCKPVIKSIIQTRSQSKKNPENLKQAARTHIPVTRSVTSKKQRR</sequence>
<dbReference type="GO" id="GO:0015074">
    <property type="term" value="P:DNA integration"/>
    <property type="evidence" value="ECO:0007669"/>
    <property type="project" value="UniProtKB-KW"/>
</dbReference>
<protein>
    <submittedName>
        <fullName evidence="4">Integrase</fullName>
    </submittedName>
</protein>
<dbReference type="PANTHER" id="PTHR46585">
    <property type="entry name" value="INTEGRASE CORE DOMAIN CONTAINING PROTEIN"/>
    <property type="match status" value="1"/>
</dbReference>
<name>A0A8S5L5R7_9VIRU</name>
<organism evidence="4">
    <name type="scientific">MELD virus sp</name>
    <dbReference type="NCBI Taxonomy" id="2834287"/>
    <lineage>
        <taxon>Viruses</taxon>
    </lineage>
</organism>
<dbReference type="InterPro" id="IPR036397">
    <property type="entry name" value="RNaseH_sf"/>
</dbReference>
<dbReference type="InterPro" id="IPR012337">
    <property type="entry name" value="RNaseH-like_sf"/>
</dbReference>
<feature type="domain" description="Integrase catalytic" evidence="3">
    <location>
        <begin position="22"/>
        <end position="197"/>
    </location>
</feature>
<evidence type="ECO:0000256" key="1">
    <source>
        <dbReference type="ARBA" id="ARBA00022908"/>
    </source>
</evidence>
<evidence type="ECO:0000313" key="4">
    <source>
        <dbReference type="EMBL" id="DAD57284.1"/>
    </source>
</evidence>
<evidence type="ECO:0000259" key="3">
    <source>
        <dbReference type="PROSITE" id="PS50994"/>
    </source>
</evidence>
<proteinExistence type="predicted"/>
<dbReference type="InterPro" id="IPR001584">
    <property type="entry name" value="Integrase_cat-core"/>
</dbReference>
<accession>A0A8S5L5R7</accession>
<dbReference type="SUPFAM" id="SSF53098">
    <property type="entry name" value="Ribonuclease H-like"/>
    <property type="match status" value="1"/>
</dbReference>
<keyword evidence="1" id="KW-0229">DNA integration</keyword>
<dbReference type="GO" id="GO:0003676">
    <property type="term" value="F:nucleic acid binding"/>
    <property type="evidence" value="ECO:0007669"/>
    <property type="project" value="InterPro"/>
</dbReference>
<dbReference type="EMBL" id="BK059146">
    <property type="protein sequence ID" value="DAD57284.1"/>
    <property type="molecule type" value="Genomic_DNA"/>
</dbReference>
<dbReference type="Gene3D" id="3.30.420.10">
    <property type="entry name" value="Ribonuclease H-like superfamily/Ribonuclease H"/>
    <property type="match status" value="1"/>
</dbReference>